<keyword evidence="2 8" id="KW-0813">Transport</keyword>
<dbReference type="InterPro" id="IPR010104">
    <property type="entry name" value="TonB_rcpt_bac"/>
</dbReference>
<evidence type="ECO:0000256" key="6">
    <source>
        <dbReference type="ARBA" id="ARBA00023136"/>
    </source>
</evidence>
<dbReference type="PANTHER" id="PTHR40980">
    <property type="entry name" value="PLUG DOMAIN-CONTAINING PROTEIN"/>
    <property type="match status" value="1"/>
</dbReference>
<evidence type="ECO:0000256" key="1">
    <source>
        <dbReference type="ARBA" id="ARBA00004571"/>
    </source>
</evidence>
<keyword evidence="7 8" id="KW-0998">Cell outer membrane</keyword>
<dbReference type="OrthoDB" id="5476657at2"/>
<evidence type="ECO:0000313" key="13">
    <source>
        <dbReference type="EMBL" id="RJX71200.1"/>
    </source>
</evidence>
<dbReference type="InterPro" id="IPR036942">
    <property type="entry name" value="Beta-barrel_TonB_sf"/>
</dbReference>
<dbReference type="PANTHER" id="PTHR40980:SF4">
    <property type="entry name" value="TONB-DEPENDENT RECEPTOR-LIKE BETA-BARREL DOMAIN-CONTAINING PROTEIN"/>
    <property type="match status" value="1"/>
</dbReference>
<feature type="chain" id="PRO_5019313408" evidence="10">
    <location>
        <begin position="27"/>
        <end position="925"/>
    </location>
</feature>
<dbReference type="Pfam" id="PF00593">
    <property type="entry name" value="TonB_dep_Rec_b-barrel"/>
    <property type="match status" value="1"/>
</dbReference>
<dbReference type="Gene3D" id="2.40.170.20">
    <property type="entry name" value="TonB-dependent receptor, beta-barrel domain"/>
    <property type="match status" value="1"/>
</dbReference>
<organism evidence="13 14">
    <name type="scientific">Tsuneonella suprasediminis</name>
    <dbReference type="NCBI Taxonomy" id="2306996"/>
    <lineage>
        <taxon>Bacteria</taxon>
        <taxon>Pseudomonadati</taxon>
        <taxon>Pseudomonadota</taxon>
        <taxon>Alphaproteobacteria</taxon>
        <taxon>Sphingomonadales</taxon>
        <taxon>Erythrobacteraceae</taxon>
        <taxon>Tsuneonella</taxon>
    </lineage>
</organism>
<evidence type="ECO:0000256" key="9">
    <source>
        <dbReference type="RuleBase" id="RU003357"/>
    </source>
</evidence>
<dbReference type="InterPro" id="IPR013784">
    <property type="entry name" value="Carb-bd-like_fold"/>
</dbReference>
<keyword evidence="3 8" id="KW-1134">Transmembrane beta strand</keyword>
<gene>
    <name evidence="13" type="ORF">D6858_00755</name>
</gene>
<feature type="signal peptide" evidence="10">
    <location>
        <begin position="1"/>
        <end position="26"/>
    </location>
</feature>
<evidence type="ECO:0000256" key="3">
    <source>
        <dbReference type="ARBA" id="ARBA00022452"/>
    </source>
</evidence>
<dbReference type="InterPro" id="IPR012910">
    <property type="entry name" value="Plug_dom"/>
</dbReference>
<keyword evidence="4 8" id="KW-0812">Transmembrane</keyword>
<protein>
    <submittedName>
        <fullName evidence="13">TonB-dependent receptor</fullName>
    </submittedName>
</protein>
<comment type="caution">
    <text evidence="13">The sequence shown here is derived from an EMBL/GenBank/DDBJ whole genome shotgun (WGS) entry which is preliminary data.</text>
</comment>
<evidence type="ECO:0000256" key="4">
    <source>
        <dbReference type="ARBA" id="ARBA00022692"/>
    </source>
</evidence>
<evidence type="ECO:0000259" key="12">
    <source>
        <dbReference type="Pfam" id="PF07715"/>
    </source>
</evidence>
<reference evidence="13 14" key="1">
    <citation type="submission" date="2018-09" db="EMBL/GenBank/DDBJ databases">
        <title>Altererythrobacter sp.Ery1 and Ery12, the genome sequencing of novel strains in genus Alterythrobacter.</title>
        <authorList>
            <person name="Cheng H."/>
            <person name="Wu Y.-H."/>
            <person name="Fang C."/>
            <person name="Xu X.-W."/>
        </authorList>
    </citation>
    <scope>NUCLEOTIDE SEQUENCE [LARGE SCALE GENOMIC DNA]</scope>
    <source>
        <strain evidence="13 14">Ery12</strain>
    </source>
</reference>
<keyword evidence="10" id="KW-0732">Signal</keyword>
<dbReference type="Proteomes" id="UP000284322">
    <property type="component" value="Unassembled WGS sequence"/>
</dbReference>
<dbReference type="CDD" id="cd01347">
    <property type="entry name" value="ligand_gated_channel"/>
    <property type="match status" value="1"/>
</dbReference>
<evidence type="ECO:0000256" key="2">
    <source>
        <dbReference type="ARBA" id="ARBA00022448"/>
    </source>
</evidence>
<keyword evidence="5 9" id="KW-0798">TonB box</keyword>
<dbReference type="Gene3D" id="2.60.40.1120">
    <property type="entry name" value="Carboxypeptidase-like, regulatory domain"/>
    <property type="match status" value="1"/>
</dbReference>
<dbReference type="Pfam" id="PF13620">
    <property type="entry name" value="CarboxypepD_reg"/>
    <property type="match status" value="1"/>
</dbReference>
<keyword evidence="14" id="KW-1185">Reference proteome</keyword>
<dbReference type="InterPro" id="IPR039426">
    <property type="entry name" value="TonB-dep_rcpt-like"/>
</dbReference>
<dbReference type="Gene3D" id="2.170.130.10">
    <property type="entry name" value="TonB-dependent receptor, plug domain"/>
    <property type="match status" value="1"/>
</dbReference>
<comment type="subcellular location">
    <subcellularLocation>
        <location evidence="1 8">Cell outer membrane</location>
        <topology evidence="1 8">Multi-pass membrane protein</topology>
    </subcellularLocation>
</comment>
<dbReference type="GO" id="GO:0009279">
    <property type="term" value="C:cell outer membrane"/>
    <property type="evidence" value="ECO:0007669"/>
    <property type="project" value="UniProtKB-SubCell"/>
</dbReference>
<feature type="domain" description="TonB-dependent receptor-like beta-barrel" evidence="11">
    <location>
        <begin position="439"/>
        <end position="888"/>
    </location>
</feature>
<sequence>MFVKFRQPLGLSVSALALCVATPALAGELQGFVVDSSETVALQAAQISIVELNRTTTAQSDGSYIFGDVPAGTYTVTASYVGAAPVSQTVTVPAEGRVEANFTIGGESDKIIVIGQYANQASALSRQRAADGVVSVLTRDAIGQFPDQNAAESLRRLPGINILDDQGEGRFVSVRGLDPNLNATSLNGVRLPSPESDVRQVALDVISSDIIESITVKKSLTPDMDADTIGASIEINTTSAFDRKKNYYAVRAEGSYNDYSGKLTPKGSFDFSTRLGDNFGVAGGISYYKREFETDNIESDPWATAPDGTAYSPVLELRDYDVKRTRISGSLSFDWRASDTTTAYVRGSWSQFDDHEYRRRTTFDFGEFEDDGPSAVSGDTVTFDGADNDITVERDMKDRFERQRIQSVVVGSDTDTGEWKLNWSASYARSTEREDWSLDPVRFAADFDDGVVIAVDNSGRYYPTYSVTSGAEDVNDPTKYTLNRVELTTLSDSVDEEWAFKGDVARTFAGAAGDFTVQAGGKARLRDKSYNFEMLRYKKSKDYTLADALGDQTYRLIDMGPVASKEDTADWFRANEGDLKIDAYKSALDSAVDDYSVKEDIYAGYALGRWDSDTLRLIGGVRMERTRNTLNGQTVIDDEDNYDLPPVTPVTFKRSYTDWLPSLTMRFNTDPNLIARAAVYKSLVRPKLSAMAPRFNVNEDNEAKVGNPDLLPYRAWNGDFGLDYYFGENAGLSFSAFYKSISNYIVETRYDDYAVNGVTYKEVSTYRNGGSAEVAGFEASYSQAYTMLPAPLDGLLTQLNYTYTYSRGELDDGRVIQLPSNSRHTFNAVIGFDKGPIDLRVAGTYRSKYLDEVGSEASKDRWVDNHFQVDISLKYKVTDNIRLFADWVNVNNAKYFAYQNLESRQRLLQYEEYGPTVKFGARVTF</sequence>
<feature type="domain" description="TonB-dependent receptor plug" evidence="12">
    <location>
        <begin position="127"/>
        <end position="230"/>
    </location>
</feature>
<proteinExistence type="inferred from homology"/>
<accession>A0A419R691</accession>
<dbReference type="SUPFAM" id="SSF49452">
    <property type="entry name" value="Starch-binding domain-like"/>
    <property type="match status" value="1"/>
</dbReference>
<evidence type="ECO:0000256" key="8">
    <source>
        <dbReference type="PROSITE-ProRule" id="PRU01360"/>
    </source>
</evidence>
<name>A0A419R691_9SPHN</name>
<evidence type="ECO:0000256" key="10">
    <source>
        <dbReference type="SAM" id="SignalP"/>
    </source>
</evidence>
<evidence type="ECO:0000259" key="11">
    <source>
        <dbReference type="Pfam" id="PF00593"/>
    </source>
</evidence>
<dbReference type="PROSITE" id="PS52016">
    <property type="entry name" value="TONB_DEPENDENT_REC_3"/>
    <property type="match status" value="1"/>
</dbReference>
<evidence type="ECO:0000313" key="14">
    <source>
        <dbReference type="Proteomes" id="UP000284322"/>
    </source>
</evidence>
<evidence type="ECO:0000256" key="7">
    <source>
        <dbReference type="ARBA" id="ARBA00023237"/>
    </source>
</evidence>
<evidence type="ECO:0000256" key="5">
    <source>
        <dbReference type="ARBA" id="ARBA00023077"/>
    </source>
</evidence>
<dbReference type="InterPro" id="IPR000531">
    <property type="entry name" value="Beta-barrel_TonB"/>
</dbReference>
<dbReference type="InterPro" id="IPR037066">
    <property type="entry name" value="Plug_dom_sf"/>
</dbReference>
<keyword evidence="13" id="KW-0675">Receptor</keyword>
<comment type="similarity">
    <text evidence="8 9">Belongs to the TonB-dependent receptor family.</text>
</comment>
<dbReference type="NCBIfam" id="TIGR01782">
    <property type="entry name" value="TonB-Xanth-Caul"/>
    <property type="match status" value="1"/>
</dbReference>
<dbReference type="SUPFAM" id="SSF56935">
    <property type="entry name" value="Porins"/>
    <property type="match status" value="1"/>
</dbReference>
<dbReference type="EMBL" id="RAHJ01000003">
    <property type="protein sequence ID" value="RJX71200.1"/>
    <property type="molecule type" value="Genomic_DNA"/>
</dbReference>
<dbReference type="AlphaFoldDB" id="A0A419R691"/>
<dbReference type="RefSeq" id="WP_120106131.1">
    <property type="nucleotide sequence ID" value="NZ_RAHJ01000003.1"/>
</dbReference>
<dbReference type="GO" id="GO:0030246">
    <property type="term" value="F:carbohydrate binding"/>
    <property type="evidence" value="ECO:0007669"/>
    <property type="project" value="InterPro"/>
</dbReference>
<keyword evidence="6 8" id="KW-0472">Membrane</keyword>
<dbReference type="Pfam" id="PF07715">
    <property type="entry name" value="Plug"/>
    <property type="match status" value="1"/>
</dbReference>